<organism evidence="1">
    <name type="scientific">Candidatus Berkiella cookevillensis</name>
    <dbReference type="NCBI Taxonomy" id="437022"/>
    <lineage>
        <taxon>Bacteria</taxon>
        <taxon>Pseudomonadati</taxon>
        <taxon>Pseudomonadota</taxon>
        <taxon>Gammaproteobacteria</taxon>
        <taxon>Candidatus Berkiellales</taxon>
        <taxon>Candidatus Berkiellaceae</taxon>
        <taxon>Candidatus Berkiella</taxon>
    </lineage>
</organism>
<proteinExistence type="predicted"/>
<protein>
    <recommendedName>
        <fullName evidence="2">Ankyrin repeats (3 copies)</fullName>
    </recommendedName>
</protein>
<name>A0A0Q9YNA3_9GAMM</name>
<accession>A0A0Q9YNA3</accession>
<comment type="caution">
    <text evidence="1">The sequence shown here is derived from an EMBL/GenBank/DDBJ whole genome shotgun (WGS) entry which is preliminary data.</text>
</comment>
<gene>
    <name evidence="1" type="ORF">CC99x_00984</name>
</gene>
<evidence type="ECO:0000313" key="1">
    <source>
        <dbReference type="EMBL" id="KRG18994.1"/>
    </source>
</evidence>
<sequence>MAINLVSITSIIPGSFDTIKHNICSREMGGDKMKDNAKEETIKVKQYAIQGENKPPFQAIERFLQALTNNHCIKARAILNSFPELATLRGNFFPLPLLIAASHGNTQLMNELLEKGACPHLASNQPFFIKLPEKSKKYIHMICSFRKGILDKIQGLH</sequence>
<dbReference type="EMBL" id="LKHV01000004">
    <property type="protein sequence ID" value="KRG18994.1"/>
    <property type="molecule type" value="Genomic_DNA"/>
</dbReference>
<reference evidence="1" key="1">
    <citation type="submission" date="2015-09" db="EMBL/GenBank/DDBJ databases">
        <title>Draft Genome Sequences of Two Novel Amoeba-resistant Intranuclear Bacteria, Candidatus Berkiella cookevillensis and Candidatus Berkiella aquae.</title>
        <authorList>
            <person name="Mehari Y.T."/>
            <person name="Arivett B.A."/>
            <person name="Farone A.L."/>
            <person name="Gunderson J.H."/>
            <person name="Farone M.B."/>
        </authorList>
    </citation>
    <scope>NUCLEOTIDE SEQUENCE [LARGE SCALE GENOMIC DNA]</scope>
    <source>
        <strain evidence="1">CC99</strain>
    </source>
</reference>
<evidence type="ECO:0008006" key="2">
    <source>
        <dbReference type="Google" id="ProtNLM"/>
    </source>
</evidence>
<dbReference type="AlphaFoldDB" id="A0A0Q9YNA3"/>